<dbReference type="Pfam" id="PF00168">
    <property type="entry name" value="C2"/>
    <property type="match status" value="2"/>
</dbReference>
<dbReference type="SMART" id="SM00148">
    <property type="entry name" value="PLCXc"/>
    <property type="match status" value="1"/>
</dbReference>
<feature type="compositionally biased region" description="Low complexity" evidence="7">
    <location>
        <begin position="432"/>
        <end position="447"/>
    </location>
</feature>
<dbReference type="InterPro" id="IPR001192">
    <property type="entry name" value="PI-PLC_fam"/>
</dbReference>
<dbReference type="SUPFAM" id="SSF50729">
    <property type="entry name" value="PH domain-like"/>
    <property type="match status" value="1"/>
</dbReference>
<proteinExistence type="predicted"/>
<dbReference type="PROSITE" id="PS50004">
    <property type="entry name" value="C2"/>
    <property type="match status" value="1"/>
</dbReference>
<dbReference type="SMART" id="SM00149">
    <property type="entry name" value="PLCYc"/>
    <property type="match status" value="1"/>
</dbReference>
<keyword evidence="4 6" id="KW-0443">Lipid metabolism</keyword>
<comment type="catalytic activity">
    <reaction evidence="6">
        <text>a 1,2-diacyl-sn-glycero-3-phospho-(1D-myo-inositol-4,5-bisphosphate) + H2O = 1D-myo-inositol 1,4,5-trisphosphate + a 1,2-diacyl-sn-glycerol + H(+)</text>
        <dbReference type="Rhea" id="RHEA:33179"/>
        <dbReference type="ChEBI" id="CHEBI:15377"/>
        <dbReference type="ChEBI" id="CHEBI:15378"/>
        <dbReference type="ChEBI" id="CHEBI:17815"/>
        <dbReference type="ChEBI" id="CHEBI:58456"/>
        <dbReference type="ChEBI" id="CHEBI:203600"/>
        <dbReference type="EC" id="3.1.4.11"/>
    </reaction>
</comment>
<dbReference type="Gene3D" id="2.60.40.150">
    <property type="entry name" value="C2 domain"/>
    <property type="match status" value="1"/>
</dbReference>
<accession>A0AAV5ALV5</accession>
<feature type="region of interest" description="Disordered" evidence="7">
    <location>
        <begin position="416"/>
        <end position="447"/>
    </location>
</feature>
<feature type="domain" description="EF-hand" evidence="10">
    <location>
        <begin position="328"/>
        <end position="363"/>
    </location>
</feature>
<dbReference type="Gene3D" id="2.30.29.30">
    <property type="entry name" value="Pleckstrin-homology domain (PH domain)/Phosphotyrosine-binding domain (PTB)"/>
    <property type="match status" value="1"/>
</dbReference>
<dbReference type="GO" id="GO:0048015">
    <property type="term" value="P:phosphatidylinositol-mediated signaling"/>
    <property type="evidence" value="ECO:0007669"/>
    <property type="project" value="TreeGrafter"/>
</dbReference>
<dbReference type="Pfam" id="PF00387">
    <property type="entry name" value="PI-PLC-Y"/>
    <property type="match status" value="1"/>
</dbReference>
<feature type="compositionally biased region" description="Basic and acidic residues" evidence="7">
    <location>
        <begin position="891"/>
        <end position="902"/>
    </location>
</feature>
<sequence>MDSLSLSLPQSPVDGGDIHAPILHRASRIIELEDDKPSEIENEDRLSSPLKRFPSLKIIPRVFKSKRSNSTNNHTTLQRAPATPATPSTLPSGHHRSRSDFFPKSERPVITFTVHPPDYEDDMDSLGLGTTSEVVVVSGQPSEQESDDLLSVSTHLSSGQSFTNSSGLESADDSFEEVTVPELLLHGTPLLKVSAKKVEALPIEAIKEIRAGEATRSHRVQLRIAADAEPRWLTLVYLADGKYKTLNVVAPSIDVFHMWVDTVSKLWKLRRELASMSEGKTIGDPARDVLRKEKVWERLYWKTSDEAGEERLEWKEVKKLCLRLNIHAPEADLLRKFKEADVYNQGFLNFTDFQRFVKLLKARPEIQRLYNMVRAGGELNFHKFTLFMRNHQKCTLSDPELERIFNNFALIPQSPSLSPRNPLPDLPSNSNESPETLQSPSTPTSTMSLSGFTSFLQSAENAPFKDTPHDMTRPLSEYYISSSHNTYLVGHQLVGSSTTEGYIRALLQGCRSVELDIFDGETEPMIFHGKTLTTKVSLREVCIAIAKYAFHASPYPIIISAEVHCSVTQQDMIAEIMKETFGDALVTKRLEEISDKETLPSPEQLKGRVLLKAKNLNLLVNTAGEIKETKNVYDVTSESSTDEWDAAKAERMVKVEAKELKSEIEQSLNRARNVLQRVRGVSVSPPQLMKPLPALPQETPKSKAKMSLSLAELLVYTIGVKCRGLNKKEQYAIEHVFSLSEKTANKMLKQSMMDLIKHTRTHVIRVYPKGLRLNSSNYEPHRYWAAGAQLVALNWQTFDLGYMMNHAMFHQNGRTGYVLKPPPLRNGDKAHLMQRGEHFLDVTIISAQQLPRARDKEGREVLNKHIVDPYVEISLFIPDWTHSPFQHGEHHIHFPHLHHDPSRSASAPVQSSIGSPLSPSSLAPPTTIISSSSARTVIARTGVVKNNGFNPVWEESLSLPFDCVGGMHELVFVKITVKQENGGDDDTPIAVYCSSLGSLQQGYRHLPLHDQQLSQYLFSTLFVRVQIRDVFLHPMINARTI</sequence>
<dbReference type="Pfam" id="PF00388">
    <property type="entry name" value="PI-PLC-X"/>
    <property type="match status" value="1"/>
</dbReference>
<gene>
    <name evidence="11" type="ORF">Clacol_008933</name>
</gene>
<dbReference type="EC" id="3.1.4.11" evidence="1 6"/>
<dbReference type="PANTHER" id="PTHR10336:SF36">
    <property type="entry name" value="1-PHOSPHATIDYLINOSITOL 4,5-BISPHOSPHATE PHOSPHODIESTERASE BETA-4"/>
    <property type="match status" value="1"/>
</dbReference>
<feature type="compositionally biased region" description="Low complexity" evidence="7">
    <location>
        <begin position="911"/>
        <end position="925"/>
    </location>
</feature>
<keyword evidence="5" id="KW-0807">Transducer</keyword>
<organism evidence="11 12">
    <name type="scientific">Clathrus columnatus</name>
    <dbReference type="NCBI Taxonomy" id="1419009"/>
    <lineage>
        <taxon>Eukaryota</taxon>
        <taxon>Fungi</taxon>
        <taxon>Dikarya</taxon>
        <taxon>Basidiomycota</taxon>
        <taxon>Agaricomycotina</taxon>
        <taxon>Agaricomycetes</taxon>
        <taxon>Phallomycetidae</taxon>
        <taxon>Phallales</taxon>
        <taxon>Clathraceae</taxon>
        <taxon>Clathrus</taxon>
    </lineage>
</organism>
<dbReference type="CDD" id="cd08598">
    <property type="entry name" value="PI-PLC1c_yeast"/>
    <property type="match status" value="1"/>
</dbReference>
<dbReference type="Gene3D" id="1.10.238.10">
    <property type="entry name" value="EF-hand"/>
    <property type="match status" value="1"/>
</dbReference>
<dbReference type="Gene3D" id="3.20.20.190">
    <property type="entry name" value="Phosphatidylinositol (PI) phosphodiesterase"/>
    <property type="match status" value="1"/>
</dbReference>
<evidence type="ECO:0000256" key="5">
    <source>
        <dbReference type="ARBA" id="ARBA00023224"/>
    </source>
</evidence>
<dbReference type="GO" id="GO:0004435">
    <property type="term" value="F:phosphatidylinositol-4,5-bisphosphate phospholipase C activity"/>
    <property type="evidence" value="ECO:0007669"/>
    <property type="project" value="UniProtKB-EC"/>
</dbReference>
<dbReference type="SUPFAM" id="SSF47473">
    <property type="entry name" value="EF-hand"/>
    <property type="match status" value="1"/>
</dbReference>
<evidence type="ECO:0000313" key="11">
    <source>
        <dbReference type="EMBL" id="GJJ14667.1"/>
    </source>
</evidence>
<protein>
    <recommendedName>
        <fullName evidence="1 6">Phosphoinositide phospholipase C</fullName>
        <ecNumber evidence="1 6">3.1.4.11</ecNumber>
    </recommendedName>
</protein>
<feature type="compositionally biased region" description="Low complexity" evidence="7">
    <location>
        <begin position="80"/>
        <end position="89"/>
    </location>
</feature>
<dbReference type="InterPro" id="IPR011993">
    <property type="entry name" value="PH-like_dom_sf"/>
</dbReference>
<dbReference type="GO" id="GO:0005509">
    <property type="term" value="F:calcium ion binding"/>
    <property type="evidence" value="ECO:0007669"/>
    <property type="project" value="InterPro"/>
</dbReference>
<dbReference type="PROSITE" id="PS50222">
    <property type="entry name" value="EF_HAND_2"/>
    <property type="match status" value="1"/>
</dbReference>
<evidence type="ECO:0000256" key="7">
    <source>
        <dbReference type="SAM" id="MobiDB-lite"/>
    </source>
</evidence>
<dbReference type="PROSITE" id="PS50008">
    <property type="entry name" value="PIPLC_Y_DOMAIN"/>
    <property type="match status" value="1"/>
</dbReference>
<feature type="domain" description="PI-PLC Y-box" evidence="9">
    <location>
        <begin position="710"/>
        <end position="825"/>
    </location>
</feature>
<dbReference type="Proteomes" id="UP001050691">
    <property type="component" value="Unassembled WGS sequence"/>
</dbReference>
<keyword evidence="12" id="KW-1185">Reference proteome</keyword>
<evidence type="ECO:0000259" key="8">
    <source>
        <dbReference type="PROSITE" id="PS50004"/>
    </source>
</evidence>
<dbReference type="InterPro" id="IPR035892">
    <property type="entry name" value="C2_domain_sf"/>
</dbReference>
<dbReference type="InterPro" id="IPR017946">
    <property type="entry name" value="PLC-like_Pdiesterase_TIM-brl"/>
</dbReference>
<evidence type="ECO:0000256" key="4">
    <source>
        <dbReference type="ARBA" id="ARBA00023098"/>
    </source>
</evidence>
<dbReference type="PANTHER" id="PTHR10336">
    <property type="entry name" value="PHOSPHOINOSITIDE-SPECIFIC PHOSPHOLIPASE C FAMILY PROTEIN"/>
    <property type="match status" value="1"/>
</dbReference>
<feature type="region of interest" description="Disordered" evidence="7">
    <location>
        <begin position="64"/>
        <end position="102"/>
    </location>
</feature>
<evidence type="ECO:0000259" key="9">
    <source>
        <dbReference type="PROSITE" id="PS50008"/>
    </source>
</evidence>
<evidence type="ECO:0000256" key="1">
    <source>
        <dbReference type="ARBA" id="ARBA00012368"/>
    </source>
</evidence>
<dbReference type="GO" id="GO:0016042">
    <property type="term" value="P:lipid catabolic process"/>
    <property type="evidence" value="ECO:0007669"/>
    <property type="project" value="UniProtKB-KW"/>
</dbReference>
<feature type="domain" description="C2" evidence="8">
    <location>
        <begin position="821"/>
        <end position="1010"/>
    </location>
</feature>
<keyword evidence="2 6" id="KW-0378">Hydrolase</keyword>
<name>A0AAV5ALV5_9AGAM</name>
<dbReference type="InterPro" id="IPR000909">
    <property type="entry name" value="PLipase_C_PInositol-sp_X_dom"/>
</dbReference>
<comment type="caution">
    <text evidence="11">The sequence shown here is derived from an EMBL/GenBank/DDBJ whole genome shotgun (WGS) entry which is preliminary data.</text>
</comment>
<dbReference type="InterPro" id="IPR001711">
    <property type="entry name" value="PLipase_C_Pinositol-sp_Y"/>
</dbReference>
<feature type="region of interest" description="Disordered" evidence="7">
    <location>
        <begin position="891"/>
        <end position="925"/>
    </location>
</feature>
<dbReference type="SUPFAM" id="SSF49562">
    <property type="entry name" value="C2 domain (Calcium/lipid-binding domain, CaLB)"/>
    <property type="match status" value="1"/>
</dbReference>
<dbReference type="CDD" id="cd00275">
    <property type="entry name" value="C2_PLC_like"/>
    <property type="match status" value="1"/>
</dbReference>
<dbReference type="InterPro" id="IPR011992">
    <property type="entry name" value="EF-hand-dom_pair"/>
</dbReference>
<evidence type="ECO:0000256" key="3">
    <source>
        <dbReference type="ARBA" id="ARBA00022963"/>
    </source>
</evidence>
<dbReference type="InterPro" id="IPR000008">
    <property type="entry name" value="C2_dom"/>
</dbReference>
<dbReference type="PRINTS" id="PR00390">
    <property type="entry name" value="PHPHLIPASEC"/>
</dbReference>
<evidence type="ECO:0000256" key="6">
    <source>
        <dbReference type="RuleBase" id="RU361133"/>
    </source>
</evidence>
<dbReference type="SUPFAM" id="SSF51695">
    <property type="entry name" value="PLC-like phosphodiesterases"/>
    <property type="match status" value="1"/>
</dbReference>
<dbReference type="AlphaFoldDB" id="A0AAV5ALV5"/>
<reference evidence="11" key="1">
    <citation type="submission" date="2021-10" db="EMBL/GenBank/DDBJ databases">
        <title>De novo Genome Assembly of Clathrus columnatus (Basidiomycota, Fungi) Using Illumina and Nanopore Sequence Data.</title>
        <authorList>
            <person name="Ogiso-Tanaka E."/>
            <person name="Itagaki H."/>
            <person name="Hosoya T."/>
            <person name="Hosaka K."/>
        </authorList>
    </citation>
    <scope>NUCLEOTIDE SEQUENCE</scope>
    <source>
        <strain evidence="11">MO-923</strain>
    </source>
</reference>
<dbReference type="InterPro" id="IPR002048">
    <property type="entry name" value="EF_hand_dom"/>
</dbReference>
<dbReference type="GO" id="GO:0051209">
    <property type="term" value="P:release of sequestered calcium ion into cytosol"/>
    <property type="evidence" value="ECO:0007669"/>
    <property type="project" value="TreeGrafter"/>
</dbReference>
<evidence type="ECO:0000259" key="10">
    <source>
        <dbReference type="PROSITE" id="PS50222"/>
    </source>
</evidence>
<keyword evidence="3 6" id="KW-0442">Lipid degradation</keyword>
<evidence type="ECO:0000313" key="12">
    <source>
        <dbReference type="Proteomes" id="UP001050691"/>
    </source>
</evidence>
<evidence type="ECO:0000256" key="2">
    <source>
        <dbReference type="ARBA" id="ARBA00022801"/>
    </source>
</evidence>
<dbReference type="SMART" id="SM00239">
    <property type="entry name" value="C2"/>
    <property type="match status" value="1"/>
</dbReference>
<dbReference type="EMBL" id="BPWL01000010">
    <property type="protein sequence ID" value="GJJ14667.1"/>
    <property type="molecule type" value="Genomic_DNA"/>
</dbReference>
<feature type="compositionally biased region" description="Polar residues" evidence="7">
    <location>
        <begin position="68"/>
        <end position="78"/>
    </location>
</feature>
<dbReference type="PROSITE" id="PS50007">
    <property type="entry name" value="PIPLC_X_DOMAIN"/>
    <property type="match status" value="1"/>
</dbReference>